<keyword evidence="1" id="KW-0732">Signal</keyword>
<dbReference type="RefSeq" id="WP_161760468.1">
    <property type="nucleotide sequence ID" value="NZ_BKCN01000010.1"/>
</dbReference>
<dbReference type="AlphaFoldDB" id="A0A5A7N9D2"/>
<dbReference type="InterPro" id="IPR016866">
    <property type="entry name" value="UCP028069"/>
</dbReference>
<evidence type="ECO:0000313" key="2">
    <source>
        <dbReference type="EMBL" id="GER04384.1"/>
    </source>
</evidence>
<proteinExistence type="predicted"/>
<reference evidence="2 3" key="1">
    <citation type="submission" date="2019-09" db="EMBL/GenBank/DDBJ databases">
        <title>NBRP : Genome information of microbial organism related human and environment.</title>
        <authorList>
            <person name="Hattori M."/>
            <person name="Oshima K."/>
            <person name="Inaba H."/>
            <person name="Suda W."/>
            <person name="Sakamoto M."/>
            <person name="Iino T."/>
            <person name="Kitahara M."/>
            <person name="Oshida Y."/>
            <person name="Iida T."/>
            <person name="Kudo T."/>
            <person name="Itoh T."/>
            <person name="Ohkuma M."/>
        </authorList>
    </citation>
    <scope>NUCLEOTIDE SEQUENCE [LARGE SCALE GENOMIC DNA]</scope>
    <source>
        <strain evidence="2 3">Q-1</strain>
    </source>
</reference>
<dbReference type="EMBL" id="BKCN01000010">
    <property type="protein sequence ID" value="GER04384.1"/>
    <property type="molecule type" value="Genomic_DNA"/>
</dbReference>
<protein>
    <submittedName>
        <fullName evidence="2">DUF3450 domain-containing protein</fullName>
    </submittedName>
</protein>
<sequence length="279" mass="31579">MQPRLRKLACSTAVAVAFVCGAGVAQAQSTAPQAPPPPVEVQTGQDLEQIFKEANEINTLAQASQERIDDTASETQRLLRDFQAVLREIESLKAYNAQQRRVVSDQESQISELQQSIDEVVSIRREITPLMLRMIDRLGEFVALDVPFLKEQRTMRIENLREFMDMSNISPSEKFRLVLEAYQIENEFGRTIESYRGSLEIDGQERQVDFLRIGRVVLAYQTLDGQFQGRWNQDSKSWEALGAEYSGSIDAAMRFAKKQAAPQMYLLPVSGPEQSKEAK</sequence>
<gene>
    <name evidence="2" type="ORF">JCM17846_20660</name>
</gene>
<keyword evidence="3" id="KW-1185">Reference proteome</keyword>
<accession>A0A5A7N9D2</accession>
<feature type="chain" id="PRO_5023073763" evidence="1">
    <location>
        <begin position="28"/>
        <end position="279"/>
    </location>
</feature>
<dbReference type="Proteomes" id="UP000324996">
    <property type="component" value="Unassembled WGS sequence"/>
</dbReference>
<name>A0A5A7N9D2_9PROT</name>
<evidence type="ECO:0000313" key="3">
    <source>
        <dbReference type="Proteomes" id="UP000324996"/>
    </source>
</evidence>
<feature type="signal peptide" evidence="1">
    <location>
        <begin position="1"/>
        <end position="27"/>
    </location>
</feature>
<organism evidence="2 3">
    <name type="scientific">Iodidimonas nitroreducens</name>
    <dbReference type="NCBI Taxonomy" id="1236968"/>
    <lineage>
        <taxon>Bacteria</taxon>
        <taxon>Pseudomonadati</taxon>
        <taxon>Pseudomonadota</taxon>
        <taxon>Alphaproteobacteria</taxon>
        <taxon>Iodidimonadales</taxon>
        <taxon>Iodidimonadaceae</taxon>
        <taxon>Iodidimonas</taxon>
    </lineage>
</organism>
<dbReference type="PIRSF" id="PIRSF028069">
    <property type="entry name" value="UCP028069"/>
    <property type="match status" value="1"/>
</dbReference>
<dbReference type="SUPFAM" id="SSF58104">
    <property type="entry name" value="Methyl-accepting chemotaxis protein (MCP) signaling domain"/>
    <property type="match status" value="1"/>
</dbReference>
<comment type="caution">
    <text evidence="2">The sequence shown here is derived from an EMBL/GenBank/DDBJ whole genome shotgun (WGS) entry which is preliminary data.</text>
</comment>
<dbReference type="Pfam" id="PF11932">
    <property type="entry name" value="DUF3450"/>
    <property type="match status" value="1"/>
</dbReference>
<evidence type="ECO:0000256" key="1">
    <source>
        <dbReference type="SAM" id="SignalP"/>
    </source>
</evidence>